<reference evidence="4 5" key="1">
    <citation type="journal article" date="2016" name="Nat. Commun.">
        <title>Thousands of microbial genomes shed light on interconnected biogeochemical processes in an aquifer system.</title>
        <authorList>
            <person name="Anantharaman K."/>
            <person name="Brown C.T."/>
            <person name="Hug L.A."/>
            <person name="Sharon I."/>
            <person name="Castelle C.J."/>
            <person name="Probst A.J."/>
            <person name="Thomas B.C."/>
            <person name="Singh A."/>
            <person name="Wilkins M.J."/>
            <person name="Karaoz U."/>
            <person name="Brodie E.L."/>
            <person name="Williams K.H."/>
            <person name="Hubbard S.S."/>
            <person name="Banfield J.F."/>
        </authorList>
    </citation>
    <scope>NUCLEOTIDE SEQUENCE [LARGE SCALE GENOMIC DNA]</scope>
    <source>
        <strain evidence="5">RIFCSPLOWO2_12_FULL_64_10</strain>
    </source>
</reference>
<evidence type="ECO:0000256" key="1">
    <source>
        <dbReference type="ARBA" id="ARBA00004651"/>
    </source>
</evidence>
<comment type="subcellular location">
    <subcellularLocation>
        <location evidence="1">Cell membrane</location>
        <topology evidence="1">Multi-pass membrane protein</topology>
    </subcellularLocation>
</comment>
<dbReference type="Gene3D" id="1.10.287.70">
    <property type="match status" value="1"/>
</dbReference>
<dbReference type="GO" id="GO:0006813">
    <property type="term" value="P:potassium ion transport"/>
    <property type="evidence" value="ECO:0007669"/>
    <property type="project" value="InterPro"/>
</dbReference>
<dbReference type="PROSITE" id="PS51201">
    <property type="entry name" value="RCK_N"/>
    <property type="match status" value="1"/>
</dbReference>
<evidence type="ECO:0000256" key="2">
    <source>
        <dbReference type="SAM" id="Phobius"/>
    </source>
</evidence>
<proteinExistence type="predicted"/>
<feature type="transmembrane region" description="Helical" evidence="2">
    <location>
        <begin position="90"/>
        <end position="114"/>
    </location>
</feature>
<comment type="caution">
    <text evidence="4">The sequence shown here is derived from an EMBL/GenBank/DDBJ whole genome shotgun (WGS) entry which is preliminary data.</text>
</comment>
<dbReference type="InterPro" id="IPR036291">
    <property type="entry name" value="NAD(P)-bd_dom_sf"/>
</dbReference>
<dbReference type="SUPFAM" id="SSF81324">
    <property type="entry name" value="Voltage-gated potassium channels"/>
    <property type="match status" value="1"/>
</dbReference>
<dbReference type="EMBL" id="MFKF01000211">
    <property type="protein sequence ID" value="OGG50205.1"/>
    <property type="molecule type" value="Genomic_DNA"/>
</dbReference>
<organism evidence="4 5">
    <name type="scientific">Handelsmanbacteria sp. (strain RIFCSPLOWO2_12_FULL_64_10)</name>
    <dbReference type="NCBI Taxonomy" id="1817868"/>
    <lineage>
        <taxon>Bacteria</taxon>
        <taxon>Candidatus Handelsmaniibacteriota</taxon>
    </lineage>
</organism>
<dbReference type="Pfam" id="PF07885">
    <property type="entry name" value="Ion_trans_2"/>
    <property type="match status" value="1"/>
</dbReference>
<dbReference type="InterPro" id="IPR050721">
    <property type="entry name" value="Trk_Ktr_HKT_K-transport"/>
</dbReference>
<dbReference type="Proteomes" id="UP000178606">
    <property type="component" value="Unassembled WGS sequence"/>
</dbReference>
<feature type="domain" description="RCK N-terminal" evidence="3">
    <location>
        <begin position="131"/>
        <end position="262"/>
    </location>
</feature>
<feature type="transmembrane region" description="Helical" evidence="2">
    <location>
        <begin position="33"/>
        <end position="51"/>
    </location>
</feature>
<dbReference type="InterPro" id="IPR003148">
    <property type="entry name" value="RCK_N"/>
</dbReference>
<dbReference type="Gene3D" id="3.40.50.720">
    <property type="entry name" value="NAD(P)-binding Rossmann-like Domain"/>
    <property type="match status" value="1"/>
</dbReference>
<keyword evidence="2" id="KW-0812">Transmembrane</keyword>
<accession>A0A1F6CM54</accession>
<evidence type="ECO:0000259" key="3">
    <source>
        <dbReference type="PROSITE" id="PS51201"/>
    </source>
</evidence>
<dbReference type="GO" id="GO:0005886">
    <property type="term" value="C:plasma membrane"/>
    <property type="evidence" value="ECO:0007669"/>
    <property type="project" value="UniProtKB-SubCell"/>
</dbReference>
<dbReference type="SUPFAM" id="SSF51735">
    <property type="entry name" value="NAD(P)-binding Rossmann-fold domains"/>
    <property type="match status" value="1"/>
</dbReference>
<protein>
    <recommendedName>
        <fullName evidence="3">RCK N-terminal domain-containing protein</fullName>
    </recommendedName>
</protein>
<dbReference type="PANTHER" id="PTHR43833:SF9">
    <property type="entry name" value="POTASSIUM CHANNEL PROTEIN YUGO-RELATED"/>
    <property type="match status" value="1"/>
</dbReference>
<keyword evidence="2" id="KW-0472">Membrane</keyword>
<dbReference type="Pfam" id="PF02254">
    <property type="entry name" value="TrkA_N"/>
    <property type="match status" value="1"/>
</dbReference>
<dbReference type="AlphaFoldDB" id="A0A1F6CM54"/>
<name>A0A1F6CM54_HANXR</name>
<dbReference type="PANTHER" id="PTHR43833">
    <property type="entry name" value="POTASSIUM CHANNEL PROTEIN 2-RELATED-RELATED"/>
    <property type="match status" value="1"/>
</dbReference>
<keyword evidence="2" id="KW-1133">Transmembrane helix</keyword>
<sequence>MPVIRQVVFLYLKIASLIRSSLQSLWRAQLPRIAFLVLSTMIVGGLVVLGIERHHNEQFKDVEDALWWALITVTTTGYGDKFPITGWGRVVTGILIFTEMGLVSVFTATIASALTERRLKEAKGLGKITAVGHIAICGWNPNADNLIGKLTEVGHTEDIVLVNTLSEETVQDVILRHPDASIRFVRGDFSMESTLRQANVGDATAVIILADVVGGDQEKADERTILGTLSVKSINREVMVCAQLLSKDNEPHLQRAGVDDIIFTGDYTGYLLASSACSPGLTQVIKDLLTTDRGNVLKQVNIPKELVGRKFLDLLLHFRRSQVTPVAIISQNRGMSMEDMLTDDFSFIDQFIKRKFSEAGKEALFHVGGGIQVQVNPPDDYVIEPDDRAVVITLEKENQP</sequence>
<dbReference type="InterPro" id="IPR013099">
    <property type="entry name" value="K_chnl_dom"/>
</dbReference>
<evidence type="ECO:0000313" key="5">
    <source>
        <dbReference type="Proteomes" id="UP000178606"/>
    </source>
</evidence>
<evidence type="ECO:0000313" key="4">
    <source>
        <dbReference type="EMBL" id="OGG50205.1"/>
    </source>
</evidence>
<gene>
    <name evidence="4" type="ORF">A3F84_26255</name>
</gene>